<dbReference type="Proteomes" id="UP000310066">
    <property type="component" value="Unassembled WGS sequence"/>
</dbReference>
<protein>
    <recommendedName>
        <fullName evidence="9">AMP-activated protein kinase glycogen-binding domain-containing protein</fullName>
    </recommendedName>
</protein>
<gene>
    <name evidence="6" type="ORF">B0A54_16272</name>
    <name evidence="4" type="ORF">LTR82_008129</name>
    <name evidence="5" type="ORF">LTR91_007765</name>
</gene>
<dbReference type="Gene3D" id="2.60.40.10">
    <property type="entry name" value="Immunoglobulins"/>
    <property type="match status" value="1"/>
</dbReference>
<dbReference type="InterPro" id="IPR014756">
    <property type="entry name" value="Ig_E-set"/>
</dbReference>
<feature type="transmembrane region" description="Helical" evidence="3">
    <location>
        <begin position="690"/>
        <end position="712"/>
    </location>
</feature>
<dbReference type="SUPFAM" id="SSF81296">
    <property type="entry name" value="E set domains"/>
    <property type="match status" value="1"/>
</dbReference>
<feature type="compositionally biased region" description="Pro residues" evidence="2">
    <location>
        <begin position="119"/>
        <end position="129"/>
    </location>
</feature>
<evidence type="ECO:0000313" key="7">
    <source>
        <dbReference type="Proteomes" id="UP000310066"/>
    </source>
</evidence>
<dbReference type="Proteomes" id="UP001175353">
    <property type="component" value="Unassembled WGS sequence"/>
</dbReference>
<reference evidence="5" key="3">
    <citation type="submission" date="2023-06" db="EMBL/GenBank/DDBJ databases">
        <title>Black Yeasts Isolated from many extreme environments.</title>
        <authorList>
            <person name="Coleine C."/>
            <person name="Stajich J.E."/>
            <person name="Selbmann L."/>
        </authorList>
    </citation>
    <scope>NUCLEOTIDE SEQUENCE</scope>
    <source>
        <strain evidence="5">CCFEE 5200</strain>
    </source>
</reference>
<keyword evidence="1" id="KW-0175">Coiled coil</keyword>
<evidence type="ECO:0000256" key="3">
    <source>
        <dbReference type="SAM" id="Phobius"/>
    </source>
</evidence>
<keyword evidence="3" id="KW-0472">Membrane</keyword>
<feature type="region of interest" description="Disordered" evidence="2">
    <location>
        <begin position="1"/>
        <end position="36"/>
    </location>
</feature>
<feature type="coiled-coil region" evidence="1">
    <location>
        <begin position="572"/>
        <end position="605"/>
    </location>
</feature>
<evidence type="ECO:0008006" key="9">
    <source>
        <dbReference type="Google" id="ProtNLM"/>
    </source>
</evidence>
<dbReference type="STRING" id="329885.A0A4U0U388"/>
<feature type="compositionally biased region" description="Low complexity" evidence="2">
    <location>
        <begin position="382"/>
        <end position="391"/>
    </location>
</feature>
<evidence type="ECO:0000313" key="8">
    <source>
        <dbReference type="Proteomes" id="UP001175353"/>
    </source>
</evidence>
<feature type="compositionally biased region" description="Acidic residues" evidence="2">
    <location>
        <begin position="423"/>
        <end position="433"/>
    </location>
</feature>
<feature type="compositionally biased region" description="Low complexity" evidence="2">
    <location>
        <begin position="84"/>
        <end position="101"/>
    </location>
</feature>
<dbReference type="Proteomes" id="UP001168146">
    <property type="component" value="Unassembled WGS sequence"/>
</dbReference>
<dbReference type="AlphaFoldDB" id="A0A4U0U388"/>
<keyword evidence="3" id="KW-1133">Transmembrane helix</keyword>
<feature type="region of interest" description="Disordered" evidence="2">
    <location>
        <begin position="412"/>
        <end position="433"/>
    </location>
</feature>
<comment type="caution">
    <text evidence="6">The sequence shown here is derived from an EMBL/GenBank/DDBJ whole genome shotgun (WGS) entry which is preliminary data.</text>
</comment>
<accession>A0A4U0U388</accession>
<evidence type="ECO:0000256" key="2">
    <source>
        <dbReference type="SAM" id="MobiDB-lite"/>
    </source>
</evidence>
<feature type="region of interest" description="Disordered" evidence="2">
    <location>
        <begin position="55"/>
        <end position="140"/>
    </location>
</feature>
<dbReference type="OrthoDB" id="5350410at2759"/>
<feature type="compositionally biased region" description="Low complexity" evidence="2">
    <location>
        <begin position="302"/>
        <end position="324"/>
    </location>
</feature>
<evidence type="ECO:0000256" key="1">
    <source>
        <dbReference type="SAM" id="Coils"/>
    </source>
</evidence>
<feature type="compositionally biased region" description="Low complexity" evidence="2">
    <location>
        <begin position="56"/>
        <end position="70"/>
    </location>
</feature>
<feature type="compositionally biased region" description="Pro residues" evidence="2">
    <location>
        <begin position="71"/>
        <end position="83"/>
    </location>
</feature>
<evidence type="ECO:0000313" key="4">
    <source>
        <dbReference type="EMBL" id="KAK0320811.1"/>
    </source>
</evidence>
<feature type="region of interest" description="Disordered" evidence="2">
    <location>
        <begin position="372"/>
        <end position="391"/>
    </location>
</feature>
<feature type="compositionally biased region" description="Low complexity" evidence="2">
    <location>
        <begin position="130"/>
        <end position="140"/>
    </location>
</feature>
<dbReference type="EMBL" id="JAUJLE010000057">
    <property type="protein sequence ID" value="KAK0993994.1"/>
    <property type="molecule type" value="Genomic_DNA"/>
</dbReference>
<dbReference type="InterPro" id="IPR013783">
    <property type="entry name" value="Ig-like_fold"/>
</dbReference>
<name>A0A4U0U388_9PEZI</name>
<keyword evidence="3" id="KW-0812">Transmembrane</keyword>
<dbReference type="EMBL" id="NAJP01000109">
    <property type="protein sequence ID" value="TKA29388.1"/>
    <property type="molecule type" value="Genomic_DNA"/>
</dbReference>
<sequence length="717" mass="75814">MSSPTPTVNDLRASFEARSKPTTTITFARPPEIPANKMFPAKLSPIKATIDTVLDTATSTPKATSTTSAPDPTPLATPNPPIAPATSPAAAPAAPTSSSASPAPPPAVESDPNTAAAPPAVPAPPPPTPTANASSAAADAAPAPPSALAVFKRLTATLRPSWIGPPRPIATTPATMTYPATVKYTSKGLQPPVYIFTSLSDPQWEAVEMDHETLADGENGFSKTFMADEGEYQYKFRLGPGDWWALDETKPNVDDGAGNKNNLMVVRPLTAAPQAAKQEAAKTVNAPSAPQPAVTSPPPQAAPALPASQPAPQAAVSPSQQPPQILVDSTPVAAPSLPRELPHPSDKSTATAPTALPAVASAPTVDAAPLLPHEQKPTSEKPAASISNPPPAIASAATSVVAPLMKHESFFPDVNASPRHNEYDDDDDNDDANLVEEDYGDDDEIFEHQQSPLMRHETLGYDFDERAHSPLMRHESMTPTDRIDEPDHTYSRSYTAPLSLTTSTSSAADSVCPEADPNDPSLEKFPTDHVGIFQHIHRASTQLPADETEDVVNANSPLLLGREVSNPLSLPSVEEEDEEEAVQDLLREQERRDALEKEAQDEEVDPLAGGLPTLLITEPIGAGPAPLLTPPMTPQEAEKIIERVIEAAEVQKLDERIAAAEVAAAERERERDQGTSRKEVVRETMKEGGLFSSPTVLIAIAGIALAVVVGVWKLQYA</sequence>
<evidence type="ECO:0000313" key="6">
    <source>
        <dbReference type="EMBL" id="TKA29388.1"/>
    </source>
</evidence>
<dbReference type="CDD" id="cd02859">
    <property type="entry name" value="E_set_AMPKbeta_like_N"/>
    <property type="match status" value="1"/>
</dbReference>
<reference evidence="6 7" key="1">
    <citation type="submission" date="2017-03" db="EMBL/GenBank/DDBJ databases">
        <title>Genomes of endolithic fungi from Antarctica.</title>
        <authorList>
            <person name="Coleine C."/>
            <person name="Masonjones S."/>
            <person name="Stajich J.E."/>
        </authorList>
    </citation>
    <scope>NUCLEOTIDE SEQUENCE [LARGE SCALE GENOMIC DNA]</scope>
    <source>
        <strain evidence="6 7">CCFEE 5311</strain>
    </source>
</reference>
<organism evidence="6 7">
    <name type="scientific">Friedmanniomyces endolithicus</name>
    <dbReference type="NCBI Taxonomy" id="329885"/>
    <lineage>
        <taxon>Eukaryota</taxon>
        <taxon>Fungi</taxon>
        <taxon>Dikarya</taxon>
        <taxon>Ascomycota</taxon>
        <taxon>Pezizomycotina</taxon>
        <taxon>Dothideomycetes</taxon>
        <taxon>Dothideomycetidae</taxon>
        <taxon>Mycosphaerellales</taxon>
        <taxon>Teratosphaeriaceae</taxon>
        <taxon>Friedmanniomyces</taxon>
    </lineage>
</organism>
<feature type="region of interest" description="Disordered" evidence="2">
    <location>
        <begin position="274"/>
        <end position="326"/>
    </location>
</feature>
<keyword evidence="8" id="KW-1185">Reference proteome</keyword>
<reference evidence="4" key="2">
    <citation type="submission" date="2021-12" db="EMBL/GenBank/DDBJ databases">
        <title>Black yeast isolated from Biological Soil Crust.</title>
        <authorList>
            <person name="Kurbessoian T."/>
        </authorList>
    </citation>
    <scope>NUCLEOTIDE SEQUENCE</scope>
    <source>
        <strain evidence="4">CCFEE 5208</strain>
    </source>
</reference>
<proteinExistence type="predicted"/>
<dbReference type="EMBL" id="JASUXU010000023">
    <property type="protein sequence ID" value="KAK0320811.1"/>
    <property type="molecule type" value="Genomic_DNA"/>
</dbReference>
<evidence type="ECO:0000313" key="5">
    <source>
        <dbReference type="EMBL" id="KAK0993994.1"/>
    </source>
</evidence>